<name>A0A7X6DFE3_9BURK</name>
<evidence type="ECO:0000259" key="10">
    <source>
        <dbReference type="PROSITE" id="PS50112"/>
    </source>
</evidence>
<dbReference type="SUPFAM" id="SSF55874">
    <property type="entry name" value="ATPase domain of HSP90 chaperone/DNA topoisomerase II/histidine kinase"/>
    <property type="match status" value="1"/>
</dbReference>
<dbReference type="PANTHER" id="PTHR42878:SF15">
    <property type="entry name" value="BACTERIOPHYTOCHROME"/>
    <property type="match status" value="1"/>
</dbReference>
<evidence type="ECO:0000256" key="8">
    <source>
        <dbReference type="SAM" id="MobiDB-lite"/>
    </source>
</evidence>
<dbReference type="PROSITE" id="PS50112">
    <property type="entry name" value="PAS"/>
    <property type="match status" value="1"/>
</dbReference>
<sequence length="398" mass="41744">MQPIALGQPVTRCAGSAHQRERSAGMPPGGPGEEFDLLFAATSDGVLLLGPGGAVERANPAVAELLGAQPGQLARVTAVRTLLAPRDHRVEPLIAELRRAGKAAGTVTALRVDGTPVDVQVRMTQYPGAAGEPRVIVVLRPAAPSASSPGSAPVSPRQLPVSVAHDLQAPLGTLAGFARALDRVLGPEASPRSRHYVERILAAVGQLEGHMEALLSSARIAHAPLAVRRVDLSGAARRILRDLQLRDLDRIVSVQVQDGICGGGDPHLLTVLLDNLLANAWKFTGRRAEASISFTAQAAPDGEVVYQVRDDGAGFDMAHAGKLFRDFQRLHSQAEFPGTGIGLANVQRVVERHGGRIWAESAPGRGATFSFTLGTCAAAGCVPCQYGLEPPVRDEVSA</sequence>
<evidence type="ECO:0000256" key="6">
    <source>
        <dbReference type="ARBA" id="ARBA00022777"/>
    </source>
</evidence>
<keyword evidence="12" id="KW-1185">Reference proteome</keyword>
<accession>A0A7X6DFE3</accession>
<evidence type="ECO:0000256" key="4">
    <source>
        <dbReference type="ARBA" id="ARBA00022553"/>
    </source>
</evidence>
<dbReference type="PROSITE" id="PS50109">
    <property type="entry name" value="HIS_KIN"/>
    <property type="match status" value="1"/>
</dbReference>
<protein>
    <recommendedName>
        <fullName evidence="3">histidine kinase</fullName>
        <ecNumber evidence="3">2.7.13.3</ecNumber>
    </recommendedName>
</protein>
<dbReference type="RefSeq" id="WP_168107291.1">
    <property type="nucleotide sequence ID" value="NZ_VTOX01000003.1"/>
</dbReference>
<dbReference type="EMBL" id="VTOX01000003">
    <property type="protein sequence ID" value="NKE66164.1"/>
    <property type="molecule type" value="Genomic_DNA"/>
</dbReference>
<evidence type="ECO:0000256" key="5">
    <source>
        <dbReference type="ARBA" id="ARBA00022679"/>
    </source>
</evidence>
<dbReference type="SUPFAM" id="SSF55785">
    <property type="entry name" value="PYP-like sensor domain (PAS domain)"/>
    <property type="match status" value="1"/>
</dbReference>
<keyword evidence="6" id="KW-0418">Kinase</keyword>
<proteinExistence type="predicted"/>
<keyword evidence="4" id="KW-0597">Phosphoprotein</keyword>
<dbReference type="GO" id="GO:0005886">
    <property type="term" value="C:plasma membrane"/>
    <property type="evidence" value="ECO:0007669"/>
    <property type="project" value="UniProtKB-SubCell"/>
</dbReference>
<dbReference type="EC" id="2.7.13.3" evidence="3"/>
<dbReference type="InterPro" id="IPR003661">
    <property type="entry name" value="HisK_dim/P_dom"/>
</dbReference>
<keyword evidence="7" id="KW-0472">Membrane</keyword>
<dbReference type="CDD" id="cd00082">
    <property type="entry name" value="HisKA"/>
    <property type="match status" value="1"/>
</dbReference>
<feature type="domain" description="PAS" evidence="10">
    <location>
        <begin position="31"/>
        <end position="88"/>
    </location>
</feature>
<dbReference type="SUPFAM" id="SSF47384">
    <property type="entry name" value="Homodimeric domain of signal transducing histidine kinase"/>
    <property type="match status" value="1"/>
</dbReference>
<dbReference type="InterPro" id="IPR003594">
    <property type="entry name" value="HATPase_dom"/>
</dbReference>
<evidence type="ECO:0000256" key="1">
    <source>
        <dbReference type="ARBA" id="ARBA00000085"/>
    </source>
</evidence>
<comment type="catalytic activity">
    <reaction evidence="1">
        <text>ATP + protein L-histidine = ADP + protein N-phospho-L-histidine.</text>
        <dbReference type="EC" id="2.7.13.3"/>
    </reaction>
</comment>
<reference evidence="11 12" key="1">
    <citation type="journal article" date="2020" name="Nature">
        <title>Bacterial chemolithoautotrophy via manganese oxidation.</title>
        <authorList>
            <person name="Yu H."/>
            <person name="Leadbetter J.R."/>
        </authorList>
    </citation>
    <scope>NUCLEOTIDE SEQUENCE [LARGE SCALE GENOMIC DNA]</scope>
    <source>
        <strain evidence="11 12">RBP-1</strain>
    </source>
</reference>
<dbReference type="Pfam" id="PF00989">
    <property type="entry name" value="PAS"/>
    <property type="match status" value="1"/>
</dbReference>
<dbReference type="InterPro" id="IPR050351">
    <property type="entry name" value="BphY/WalK/GraS-like"/>
</dbReference>
<dbReference type="InterPro" id="IPR036890">
    <property type="entry name" value="HATPase_C_sf"/>
</dbReference>
<feature type="domain" description="Histidine kinase" evidence="9">
    <location>
        <begin position="162"/>
        <end position="377"/>
    </location>
</feature>
<comment type="caution">
    <text evidence="11">The sequence shown here is derived from an EMBL/GenBank/DDBJ whole genome shotgun (WGS) entry which is preliminary data.</text>
</comment>
<evidence type="ECO:0000259" key="9">
    <source>
        <dbReference type="PROSITE" id="PS50109"/>
    </source>
</evidence>
<dbReference type="SMART" id="SM00387">
    <property type="entry name" value="HATPase_c"/>
    <property type="match status" value="1"/>
</dbReference>
<dbReference type="Proteomes" id="UP000521868">
    <property type="component" value="Unassembled WGS sequence"/>
</dbReference>
<dbReference type="FunFam" id="3.30.565.10:FF:000006">
    <property type="entry name" value="Sensor histidine kinase WalK"/>
    <property type="match status" value="1"/>
</dbReference>
<dbReference type="InterPro" id="IPR005467">
    <property type="entry name" value="His_kinase_dom"/>
</dbReference>
<evidence type="ECO:0000313" key="11">
    <source>
        <dbReference type="EMBL" id="NKE66164.1"/>
    </source>
</evidence>
<comment type="subcellular location">
    <subcellularLocation>
        <location evidence="2">Cell inner membrane</location>
        <topology evidence="2">Multi-pass membrane protein</topology>
    </subcellularLocation>
</comment>
<dbReference type="Gene3D" id="3.30.565.10">
    <property type="entry name" value="Histidine kinase-like ATPase, C-terminal domain"/>
    <property type="match status" value="1"/>
</dbReference>
<evidence type="ECO:0000256" key="2">
    <source>
        <dbReference type="ARBA" id="ARBA00004429"/>
    </source>
</evidence>
<dbReference type="InterPro" id="IPR036097">
    <property type="entry name" value="HisK_dim/P_sf"/>
</dbReference>
<organism evidence="11 12">
    <name type="scientific">Ramlibacter lithotrophicus</name>
    <dbReference type="NCBI Taxonomy" id="2606681"/>
    <lineage>
        <taxon>Bacteria</taxon>
        <taxon>Pseudomonadati</taxon>
        <taxon>Pseudomonadota</taxon>
        <taxon>Betaproteobacteria</taxon>
        <taxon>Burkholderiales</taxon>
        <taxon>Comamonadaceae</taxon>
        <taxon>Ramlibacter</taxon>
    </lineage>
</organism>
<dbReference type="InterPro" id="IPR000014">
    <property type="entry name" value="PAS"/>
</dbReference>
<evidence type="ECO:0000313" key="12">
    <source>
        <dbReference type="Proteomes" id="UP000521868"/>
    </source>
</evidence>
<dbReference type="Pfam" id="PF02518">
    <property type="entry name" value="HATPase_c"/>
    <property type="match status" value="1"/>
</dbReference>
<dbReference type="GO" id="GO:0000156">
    <property type="term" value="F:phosphorelay response regulator activity"/>
    <property type="evidence" value="ECO:0007669"/>
    <property type="project" value="TreeGrafter"/>
</dbReference>
<dbReference type="GO" id="GO:0007234">
    <property type="term" value="P:osmosensory signaling via phosphorelay pathway"/>
    <property type="evidence" value="ECO:0007669"/>
    <property type="project" value="TreeGrafter"/>
</dbReference>
<dbReference type="InterPro" id="IPR035965">
    <property type="entry name" value="PAS-like_dom_sf"/>
</dbReference>
<dbReference type="InterPro" id="IPR013767">
    <property type="entry name" value="PAS_fold"/>
</dbReference>
<dbReference type="AlphaFoldDB" id="A0A7X6DFE3"/>
<dbReference type="Gene3D" id="1.10.287.130">
    <property type="match status" value="1"/>
</dbReference>
<dbReference type="CDD" id="cd00130">
    <property type="entry name" value="PAS"/>
    <property type="match status" value="1"/>
</dbReference>
<gene>
    <name evidence="11" type="ORF">RAMLITH_10065</name>
</gene>
<dbReference type="SMART" id="SM00091">
    <property type="entry name" value="PAS"/>
    <property type="match status" value="1"/>
</dbReference>
<dbReference type="GO" id="GO:0030295">
    <property type="term" value="F:protein kinase activator activity"/>
    <property type="evidence" value="ECO:0007669"/>
    <property type="project" value="TreeGrafter"/>
</dbReference>
<dbReference type="PRINTS" id="PR00344">
    <property type="entry name" value="BCTRLSENSOR"/>
</dbReference>
<evidence type="ECO:0000256" key="7">
    <source>
        <dbReference type="ARBA" id="ARBA00023136"/>
    </source>
</evidence>
<dbReference type="InterPro" id="IPR004358">
    <property type="entry name" value="Sig_transdc_His_kin-like_C"/>
</dbReference>
<dbReference type="GO" id="GO:0006355">
    <property type="term" value="P:regulation of DNA-templated transcription"/>
    <property type="evidence" value="ECO:0007669"/>
    <property type="project" value="InterPro"/>
</dbReference>
<feature type="region of interest" description="Disordered" evidence="8">
    <location>
        <begin position="1"/>
        <end position="32"/>
    </location>
</feature>
<dbReference type="GO" id="GO:0000155">
    <property type="term" value="F:phosphorelay sensor kinase activity"/>
    <property type="evidence" value="ECO:0007669"/>
    <property type="project" value="InterPro"/>
</dbReference>
<dbReference type="PANTHER" id="PTHR42878">
    <property type="entry name" value="TWO-COMPONENT HISTIDINE KINASE"/>
    <property type="match status" value="1"/>
</dbReference>
<evidence type="ECO:0000256" key="3">
    <source>
        <dbReference type="ARBA" id="ARBA00012438"/>
    </source>
</evidence>
<keyword evidence="5" id="KW-0808">Transferase</keyword>
<dbReference type="Gene3D" id="3.30.450.20">
    <property type="entry name" value="PAS domain"/>
    <property type="match status" value="1"/>
</dbReference>